<dbReference type="Proteomes" id="UP000199352">
    <property type="component" value="Unassembled WGS sequence"/>
</dbReference>
<evidence type="ECO:0000313" key="3">
    <source>
        <dbReference type="Proteomes" id="UP000199352"/>
    </source>
</evidence>
<keyword evidence="1" id="KW-0812">Transmembrane</keyword>
<proteinExistence type="predicted"/>
<gene>
    <name evidence="2" type="ORF">SAMN05216188_110159</name>
</gene>
<dbReference type="AlphaFoldDB" id="A0A1H9NDV8"/>
<keyword evidence="3" id="KW-1185">Reference proteome</keyword>
<sequence length="29" mass="3152">MNKQWIRATAVVIAAAVTLSALYYLIASL</sequence>
<organism evidence="2 3">
    <name type="scientific">Lentzea xinjiangensis</name>
    <dbReference type="NCBI Taxonomy" id="402600"/>
    <lineage>
        <taxon>Bacteria</taxon>
        <taxon>Bacillati</taxon>
        <taxon>Actinomycetota</taxon>
        <taxon>Actinomycetes</taxon>
        <taxon>Pseudonocardiales</taxon>
        <taxon>Pseudonocardiaceae</taxon>
        <taxon>Lentzea</taxon>
    </lineage>
</organism>
<feature type="transmembrane region" description="Helical" evidence="1">
    <location>
        <begin position="6"/>
        <end position="26"/>
    </location>
</feature>
<protein>
    <submittedName>
        <fullName evidence="2">Uncharacterized protein</fullName>
    </submittedName>
</protein>
<accession>A0A1H9NDV8</accession>
<keyword evidence="1" id="KW-1133">Transmembrane helix</keyword>
<evidence type="ECO:0000256" key="1">
    <source>
        <dbReference type="SAM" id="Phobius"/>
    </source>
</evidence>
<evidence type="ECO:0000313" key="2">
    <source>
        <dbReference type="EMBL" id="SER34166.1"/>
    </source>
</evidence>
<reference evidence="3" key="1">
    <citation type="submission" date="2016-10" db="EMBL/GenBank/DDBJ databases">
        <authorList>
            <person name="Varghese N."/>
            <person name="Submissions S."/>
        </authorList>
    </citation>
    <scope>NUCLEOTIDE SEQUENCE [LARGE SCALE GENOMIC DNA]</scope>
    <source>
        <strain evidence="3">CGMCC 4.3525</strain>
    </source>
</reference>
<name>A0A1H9NDV8_9PSEU</name>
<dbReference type="EMBL" id="FOFR01000010">
    <property type="protein sequence ID" value="SER34166.1"/>
    <property type="molecule type" value="Genomic_DNA"/>
</dbReference>
<keyword evidence="1" id="KW-0472">Membrane</keyword>